<keyword evidence="2" id="KW-1185">Reference proteome</keyword>
<reference evidence="1 2" key="1">
    <citation type="submission" date="2019-07" db="EMBL/GenBank/DDBJ databases">
        <title>Pseudomonas mangiferae sp. nov., isolated from bark of mango tree in Thailand.</title>
        <authorList>
            <person name="Srisuk N."/>
            <person name="Anurat P."/>
        </authorList>
    </citation>
    <scope>NUCLEOTIDE SEQUENCE [LARGE SCALE GENOMIC DNA]</scope>
    <source>
        <strain evidence="1 2">DMKU_BBB3-04</strain>
    </source>
</reference>
<dbReference type="RefSeq" id="WP_143488076.1">
    <property type="nucleotide sequence ID" value="NZ_VJOY01000006.1"/>
</dbReference>
<gene>
    <name evidence="1" type="ORF">FM069_09550</name>
</gene>
<dbReference type="OrthoDB" id="6903468at2"/>
<dbReference type="Proteomes" id="UP000315235">
    <property type="component" value="Unassembled WGS sequence"/>
</dbReference>
<protein>
    <submittedName>
        <fullName evidence="1">Uncharacterized protein</fullName>
    </submittedName>
</protein>
<organism evidence="1 2">
    <name type="scientific">Pseudomonas mangiferae</name>
    <dbReference type="NCBI Taxonomy" id="2593654"/>
    <lineage>
        <taxon>Bacteria</taxon>
        <taxon>Pseudomonadati</taxon>
        <taxon>Pseudomonadota</taxon>
        <taxon>Gammaproteobacteria</taxon>
        <taxon>Pseudomonadales</taxon>
        <taxon>Pseudomonadaceae</taxon>
        <taxon>Pseudomonas</taxon>
    </lineage>
</organism>
<evidence type="ECO:0000313" key="1">
    <source>
        <dbReference type="EMBL" id="TRX74774.1"/>
    </source>
</evidence>
<evidence type="ECO:0000313" key="2">
    <source>
        <dbReference type="Proteomes" id="UP000315235"/>
    </source>
</evidence>
<dbReference type="EMBL" id="VJOY01000006">
    <property type="protein sequence ID" value="TRX74774.1"/>
    <property type="molecule type" value="Genomic_DNA"/>
</dbReference>
<accession>A0A553GZ64</accession>
<dbReference type="AlphaFoldDB" id="A0A553GZ64"/>
<name>A0A553GZ64_9PSED</name>
<comment type="caution">
    <text evidence="1">The sequence shown here is derived from an EMBL/GenBank/DDBJ whole genome shotgun (WGS) entry which is preliminary data.</text>
</comment>
<proteinExistence type="predicted"/>
<sequence length="141" mass="16261">MMQLNEDSVEEWLKELLSKDFLSGYDDEEKVIDCLDSRDTDPFDSEWVSVDKLLSNEIKNSSEKDKIESLRDRYRKSFFDKVIRSSGSADLASYVSEDIELIIGVIFLSIESDFIYSMICSYAKDVVPDNDMERLKGMPEA</sequence>